<dbReference type="STRING" id="1458985.BJP34_10005"/>
<gene>
    <name evidence="1" type="ORF">BJP34_10005</name>
</gene>
<dbReference type="AlphaFoldDB" id="A0A1D8TQ68"/>
<dbReference type="KEGG" id="mpro:BJP34_10005"/>
<dbReference type="Proteomes" id="UP000177870">
    <property type="component" value="Chromosome"/>
</dbReference>
<reference evidence="2" key="1">
    <citation type="submission" date="2016-10" db="EMBL/GenBank/DDBJ databases">
        <title>Comparative genomics uncovers the prolific and rare metabolic potential of the cyanobacterial genus Moorea.</title>
        <authorList>
            <person name="Leao T."/>
            <person name="Castelao G."/>
            <person name="Korobeynikov A."/>
            <person name="Monroe E.A."/>
            <person name="Podell S."/>
            <person name="Glukhov E."/>
            <person name="Allen E."/>
            <person name="Gerwick W.H."/>
            <person name="Gerwick L."/>
        </authorList>
    </citation>
    <scope>NUCLEOTIDE SEQUENCE [LARGE SCALE GENOMIC DNA]</scope>
    <source>
        <strain evidence="2">PAL-8-15-08-1</strain>
    </source>
</reference>
<evidence type="ECO:0000313" key="1">
    <source>
        <dbReference type="EMBL" id="AOW99746.1"/>
    </source>
</evidence>
<name>A0A1D8TQ68_9CYAN</name>
<dbReference type="EMBL" id="CP017599">
    <property type="protein sequence ID" value="AOW99746.1"/>
    <property type="molecule type" value="Genomic_DNA"/>
</dbReference>
<proteinExistence type="predicted"/>
<evidence type="ECO:0000313" key="2">
    <source>
        <dbReference type="Proteomes" id="UP000177870"/>
    </source>
</evidence>
<sequence length="118" mass="13031">MGGTVVNQMQQILNNNNSSGLGWVFQGLILAGLTPQQAQDEIQGNLDSGTLKIFGELAKTSIGRLCLGGNHPSDTNTKYQYQFSKYLQQINCPFWEWGMGNGGKIWLINHEASRLDIT</sequence>
<protein>
    <submittedName>
        <fullName evidence="1">Uncharacterized protein</fullName>
    </submittedName>
</protein>
<accession>A0A1D8TQ68</accession>
<organism evidence="1 2">
    <name type="scientific">Moorena producens PAL-8-15-08-1</name>
    <dbReference type="NCBI Taxonomy" id="1458985"/>
    <lineage>
        <taxon>Bacteria</taxon>
        <taxon>Bacillati</taxon>
        <taxon>Cyanobacteriota</taxon>
        <taxon>Cyanophyceae</taxon>
        <taxon>Coleofasciculales</taxon>
        <taxon>Coleofasciculaceae</taxon>
        <taxon>Moorena</taxon>
    </lineage>
</organism>